<dbReference type="GO" id="GO:0016491">
    <property type="term" value="F:oxidoreductase activity"/>
    <property type="evidence" value="ECO:0007669"/>
    <property type="project" value="InterPro"/>
</dbReference>
<reference evidence="4 5" key="1">
    <citation type="submission" date="2019-10" db="EMBL/GenBank/DDBJ databases">
        <title>Poseidonibacter ostreae sp. nov., isolated from the gut of the Ostrea denselamellosa.</title>
        <authorList>
            <person name="Choi A."/>
        </authorList>
    </citation>
    <scope>NUCLEOTIDE SEQUENCE [LARGE SCALE GENOMIC DNA]</scope>
    <source>
        <strain evidence="2 5">SJOD-M-33</strain>
        <strain evidence="3 4">SJOD-M-5</strain>
    </source>
</reference>
<dbReference type="AlphaFoldDB" id="A0A6L4WSS0"/>
<proteinExistence type="predicted"/>
<evidence type="ECO:0000313" key="4">
    <source>
        <dbReference type="Proteomes" id="UP000461010"/>
    </source>
</evidence>
<dbReference type="InterPro" id="IPR000415">
    <property type="entry name" value="Nitroreductase-like"/>
</dbReference>
<evidence type="ECO:0000313" key="5">
    <source>
        <dbReference type="Proteomes" id="UP000472839"/>
    </source>
</evidence>
<dbReference type="NCBIfam" id="TIGR03605">
    <property type="entry name" value="antibiot_sagB"/>
    <property type="match status" value="1"/>
</dbReference>
<dbReference type="RefSeq" id="WP_152187309.1">
    <property type="nucleotide sequence ID" value="NZ_WFKI01000063.1"/>
</dbReference>
<dbReference type="InterPro" id="IPR029479">
    <property type="entry name" value="Nitroreductase"/>
</dbReference>
<evidence type="ECO:0000259" key="1">
    <source>
        <dbReference type="Pfam" id="PF00881"/>
    </source>
</evidence>
<protein>
    <submittedName>
        <fullName evidence="2">SagB/ThcOx family dehydrogenase</fullName>
    </submittedName>
</protein>
<comment type="caution">
    <text evidence="2">The sequence shown here is derived from an EMBL/GenBank/DDBJ whole genome shotgun (WGS) entry which is preliminary data.</text>
</comment>
<dbReference type="Gene3D" id="3.40.109.10">
    <property type="entry name" value="NADH Oxidase"/>
    <property type="match status" value="2"/>
</dbReference>
<sequence>MNNNLQMVYTYHNETKHSQQRYARSLGYMDWATQPDPYRTYSNTKKTSLPLSFDNKTLEYSQIFTQTKEDKLSAPLCLESISQFFQFSLGLAAIKEYGDQSWALRCNASSGNLQPSEAYIISNEIQGIDDGLHHYSPKEHELELLSSTKNNLNLPQNSFLLCLSSIVWREAWKYGERSWRYTQLDCGHALKALEISALILGWKIEVLNTKDSQLENLIGFNQSNRYVPEERELADMLILVSKDDNSISQNTSIDIDVLRQNLQEKYEGKANQLSLSWHKWDILEKIEDATLSDELDIKKYTNDRYELNPYREASALAKDIVLKRRSAQVMNKDDCTISKKEFETIIASVKCDTSTINLVLFVHSVQELESGLYILIRNKEHKSKLETLLKDEFLWESVDTNAGELYKLQSGDFKFLAKAISCNQDIAAHGAFTLGMLAEFTSQLEKYGSSKYKHLYWDCGAIGQQLYLESTSLNLSATGIGCFLDNILHETIGLSSNQFQTLYHFTIGRGLVDSRLTTLEPYEKK</sequence>
<dbReference type="CDD" id="cd02142">
    <property type="entry name" value="McbC_SagB-like_oxidoreductase"/>
    <property type="match status" value="1"/>
</dbReference>
<dbReference type="InterPro" id="IPR020051">
    <property type="entry name" value="SagB-type_dehydrogenase"/>
</dbReference>
<dbReference type="Pfam" id="PF00881">
    <property type="entry name" value="Nitroreductase"/>
    <property type="match status" value="1"/>
</dbReference>
<feature type="domain" description="Nitroreductase" evidence="1">
    <location>
        <begin position="337"/>
        <end position="508"/>
    </location>
</feature>
<dbReference type="SUPFAM" id="SSF55469">
    <property type="entry name" value="FMN-dependent nitroreductase-like"/>
    <property type="match status" value="2"/>
</dbReference>
<keyword evidence="4" id="KW-1185">Reference proteome</keyword>
<dbReference type="Proteomes" id="UP000472839">
    <property type="component" value="Unassembled WGS sequence"/>
</dbReference>
<dbReference type="PANTHER" id="PTHR42741">
    <property type="entry name" value="NITROREDUCTASE FAMILY PROTEIN"/>
    <property type="match status" value="1"/>
</dbReference>
<evidence type="ECO:0000313" key="3">
    <source>
        <dbReference type="EMBL" id="KAB7892923.1"/>
    </source>
</evidence>
<dbReference type="EMBL" id="WFKK01000045">
    <property type="protein sequence ID" value="KAB7886194.1"/>
    <property type="molecule type" value="Genomic_DNA"/>
</dbReference>
<evidence type="ECO:0000313" key="2">
    <source>
        <dbReference type="EMBL" id="KAB7886194.1"/>
    </source>
</evidence>
<organism evidence="2 5">
    <name type="scientific">Poseidonibacter ostreae</name>
    <dbReference type="NCBI Taxonomy" id="2654171"/>
    <lineage>
        <taxon>Bacteria</taxon>
        <taxon>Pseudomonadati</taxon>
        <taxon>Campylobacterota</taxon>
        <taxon>Epsilonproteobacteria</taxon>
        <taxon>Campylobacterales</taxon>
        <taxon>Arcobacteraceae</taxon>
        <taxon>Poseidonibacter</taxon>
    </lineage>
</organism>
<dbReference type="Proteomes" id="UP000461010">
    <property type="component" value="Unassembled WGS sequence"/>
</dbReference>
<accession>A0A6L4WSS0</accession>
<dbReference type="PANTHER" id="PTHR42741:SF3">
    <property type="entry name" value="NITROREDUCTASE FAMILY PROTEIN"/>
    <property type="match status" value="1"/>
</dbReference>
<name>A0A6L4WSS0_9BACT</name>
<dbReference type="EMBL" id="WFKJ01000001">
    <property type="protein sequence ID" value="KAB7892923.1"/>
    <property type="molecule type" value="Genomic_DNA"/>
</dbReference>
<gene>
    <name evidence="3" type="ORF">GBG18_00170</name>
    <name evidence="2" type="ORF">GBG19_12685</name>
</gene>